<gene>
    <name evidence="1" type="ORF">S01H4_65222</name>
</gene>
<protein>
    <submittedName>
        <fullName evidence="1">Uncharacterized protein</fullName>
    </submittedName>
</protein>
<organism evidence="1">
    <name type="scientific">marine sediment metagenome</name>
    <dbReference type="NCBI Taxonomy" id="412755"/>
    <lineage>
        <taxon>unclassified sequences</taxon>
        <taxon>metagenomes</taxon>
        <taxon>ecological metagenomes</taxon>
    </lineage>
</organism>
<feature type="non-terminal residue" evidence="1">
    <location>
        <position position="62"/>
    </location>
</feature>
<reference evidence="1" key="1">
    <citation type="journal article" date="2014" name="Front. Microbiol.">
        <title>High frequency of phylogenetically diverse reductive dehalogenase-homologous genes in deep subseafloor sedimentary metagenomes.</title>
        <authorList>
            <person name="Kawai M."/>
            <person name="Futagami T."/>
            <person name="Toyoda A."/>
            <person name="Takaki Y."/>
            <person name="Nishi S."/>
            <person name="Hori S."/>
            <person name="Arai W."/>
            <person name="Tsubouchi T."/>
            <person name="Morono Y."/>
            <person name="Uchiyama I."/>
            <person name="Ito T."/>
            <person name="Fujiyama A."/>
            <person name="Inagaki F."/>
            <person name="Takami H."/>
        </authorList>
    </citation>
    <scope>NUCLEOTIDE SEQUENCE</scope>
    <source>
        <strain evidence="1">Expedition CK06-06</strain>
    </source>
</reference>
<accession>X1F308</accession>
<evidence type="ECO:0000313" key="1">
    <source>
        <dbReference type="EMBL" id="GAH23764.1"/>
    </source>
</evidence>
<dbReference type="AlphaFoldDB" id="X1F308"/>
<dbReference type="EMBL" id="BART01039828">
    <property type="protein sequence ID" value="GAH23764.1"/>
    <property type="molecule type" value="Genomic_DNA"/>
</dbReference>
<proteinExistence type="predicted"/>
<comment type="caution">
    <text evidence="1">The sequence shown here is derived from an EMBL/GenBank/DDBJ whole genome shotgun (WGS) entry which is preliminary data.</text>
</comment>
<sequence>MAPSRLKILLITPILHLSRINAGDPTAGDLKILPAIAAVIIGGNRFTGGIGNVGLTVVGILI</sequence>
<name>X1F308_9ZZZZ</name>